<keyword evidence="10" id="KW-0539">Nucleus</keyword>
<dbReference type="InterPro" id="IPR014722">
    <property type="entry name" value="Rib_uL2_dom2"/>
</dbReference>
<keyword evidence="8" id="KW-0689">Ribosomal protein</keyword>
<dbReference type="Gene3D" id="3.10.290.10">
    <property type="entry name" value="RNA-binding S4 domain"/>
    <property type="match status" value="2"/>
</dbReference>
<dbReference type="FunFam" id="3.10.290.10:FF:000002">
    <property type="entry name" value="40S ribosomal protein S4"/>
    <property type="match status" value="1"/>
</dbReference>
<sequence length="1295" mass="145474">MARRKRAFLDDGNSDSSPDSDADDFNEHHDDADPDVREERALFEDPYQRKRRRKNGRDDAIYGVFADDSEDEGFRGKKKEDRAPKRSDWTKAPSFVSGQKSDSQRDVEEETLRQDDVADADERKDEDEDEDMEDEVEPSKPPSPRVREEEEEAEERPKFGGLGSSKSQSSTFFSGFTRGGIGSSRPAAISPSPGPSHSPSPVPSTSIPGNLPASFGTARAQRSFVRDNVKSTNASRSVTPLSASEHIHFGKLEGSFGARMLAKMGWETGKGLGVSGEGIIAPVESKLRPKKMGIAFRGFGEKTKQSKAEARRRGEAVSDSEEEKEAKKGIGKAKGKGKEQVNKSDAWKKPKKIKTKVEHKTYEQIVAEAGQDAAATGIGIIIDATGATPREISSLAEVSRASWTPTADSTRIPEVRHNLRLIADAAAGDIDGLAREAKQLQHRKKSIQDEDLRLKKRIGEEAELISRLQQVHLIVDDIAAQAKALASAYEVTLDQFSPYFDKLLAQFPREFDVYRLDEIIVAAIAPTVRRLFTQWDPLEAPNAFLPAFRSWRKALRQANHEEEPPETQMDVYGTKTVQALTPKVEVPMTPFESLLWNAWLPRVRSSINNAWNPREPQSAVKLYEAWSTFLPPFIRDNFLDQLILPKISRAVADWNPRKDTVSLRTIVFPWLPHVGLRLEDILGDARRKLKSFLRSWTVTDGIPEGLTAWREVFNAGEWDAMLLKYVVPKLGATLRDDFRVNPRQQDMAPLERVLPWAGLIRPSIFSQLLETEFFPKWLDVLHIWLIQPRPNFSEIADWHEFWYKKVFSESLQKLSAVQKGFTRGLDLMNQAIDLGPDAPTKLPRPDYRRTSSEPPPLSTVSKTNAKKLPARVQEITFRSIVEDYAASHNLMFIPTGRAHEHSRMLLFRVSPTADGKGGLLVYISEDAVWAADAEGEYRAITLETMVSSPKVAIATWPPNFDTGRATASKIKTVAVVASVPPARHSTWSVSRFCTILGGSRKHDGLKDGLEEARGPKKHLKRLHAPSSWMLDKLSGTYVRLSFCIFLGDALSLVEFRFLQAPRPSPGPHKLRESLPLTIFIRNRLKYALTGREVTSIVQQRLIKVDGKVRTDNTYPVGFMDVISIEKSGEHFRLLYDVKGRFTIHRITPEEATYKLLKVKKVAIGTKGVPYIVTHDGRTIRYPDPLIKVNDTVRFDIEQNKITEFAKFDTGNIVMITGGRNMGRAGVIVHREKHIGDFDIVHVKDALDRTFATRITNIFVIGEGIKPWISLPKGKGTKLTIAEERDVRRKQRAAEQ</sequence>
<keyword evidence="6" id="KW-0699">rRNA-binding</keyword>
<evidence type="ECO:0000256" key="5">
    <source>
        <dbReference type="ARBA" id="ARBA00022728"/>
    </source>
</evidence>
<dbReference type="InterPro" id="IPR045211">
    <property type="entry name" value="TFP11/STIP/Ntr1"/>
</dbReference>
<evidence type="ECO:0000313" key="17">
    <source>
        <dbReference type="Proteomes" id="UP000310158"/>
    </source>
</evidence>
<evidence type="ECO:0000256" key="2">
    <source>
        <dbReference type="ARBA" id="ARBA00007500"/>
    </source>
</evidence>
<dbReference type="InterPro" id="IPR000467">
    <property type="entry name" value="G_patch_dom"/>
</dbReference>
<dbReference type="GO" id="GO:0003735">
    <property type="term" value="F:structural constituent of ribosome"/>
    <property type="evidence" value="ECO:0007669"/>
    <property type="project" value="InterPro"/>
</dbReference>
<dbReference type="GO" id="GO:0019843">
    <property type="term" value="F:rRNA binding"/>
    <property type="evidence" value="ECO:0007669"/>
    <property type="project" value="UniProtKB-KW"/>
</dbReference>
<keyword evidence="17" id="KW-1185">Reference proteome</keyword>
<feature type="compositionally biased region" description="Basic and acidic residues" evidence="14">
    <location>
        <begin position="303"/>
        <end position="316"/>
    </location>
</feature>
<comment type="similarity">
    <text evidence="3">Belongs to the TFP11/STIP family.</text>
</comment>
<dbReference type="PROSITE" id="PS50889">
    <property type="entry name" value="S4"/>
    <property type="match status" value="1"/>
</dbReference>
<feature type="region of interest" description="Disordered" evidence="14">
    <location>
        <begin position="1"/>
        <end position="241"/>
    </location>
</feature>
<dbReference type="Pfam" id="PF16121">
    <property type="entry name" value="40S_S4_C"/>
    <property type="match status" value="1"/>
</dbReference>
<evidence type="ECO:0000256" key="4">
    <source>
        <dbReference type="ARBA" id="ARBA00022664"/>
    </source>
</evidence>
<dbReference type="PROSITE" id="PS50174">
    <property type="entry name" value="G_PATCH"/>
    <property type="match status" value="1"/>
</dbReference>
<feature type="compositionally biased region" description="Basic and acidic residues" evidence="14">
    <location>
        <begin position="72"/>
        <end position="89"/>
    </location>
</feature>
<name>A0A4S4M0U1_9AGAM</name>
<feature type="compositionally biased region" description="Pro residues" evidence="14">
    <location>
        <begin position="192"/>
        <end position="202"/>
    </location>
</feature>
<comment type="caution">
    <text evidence="16">The sequence shown here is derived from an EMBL/GenBank/DDBJ whole genome shotgun (WGS) entry which is preliminary data.</text>
</comment>
<dbReference type="PANTHER" id="PTHR23329">
    <property type="entry name" value="TUFTELIN-INTERACTING PROTEIN 11-RELATED"/>
    <property type="match status" value="1"/>
</dbReference>
<dbReference type="SMART" id="SM00363">
    <property type="entry name" value="S4"/>
    <property type="match status" value="1"/>
</dbReference>
<dbReference type="GO" id="GO:0000390">
    <property type="term" value="P:spliceosomal complex disassembly"/>
    <property type="evidence" value="ECO:0007669"/>
    <property type="project" value="InterPro"/>
</dbReference>
<feature type="compositionally biased region" description="Polar residues" evidence="14">
    <location>
        <begin position="230"/>
        <end position="241"/>
    </location>
</feature>
<dbReference type="InterPro" id="IPR038237">
    <property type="entry name" value="Ribosomal_eS4_central_sf"/>
</dbReference>
<dbReference type="Pfam" id="PF07842">
    <property type="entry name" value="GCFC"/>
    <property type="match status" value="1"/>
</dbReference>
<dbReference type="OrthoDB" id="4822at2759"/>
<dbReference type="HAMAP" id="MF_00485">
    <property type="entry name" value="Ribosomal_eS4"/>
    <property type="match status" value="1"/>
</dbReference>
<comment type="subcellular location">
    <subcellularLocation>
        <location evidence="1">Nucleus</location>
    </subcellularLocation>
</comment>
<dbReference type="InterPro" id="IPR013845">
    <property type="entry name" value="Ribosomal_eS4_central_region"/>
</dbReference>
<dbReference type="Pfam" id="PF12457">
    <property type="entry name" value="TIP_N"/>
    <property type="match status" value="1"/>
</dbReference>
<dbReference type="InterPro" id="IPR000876">
    <property type="entry name" value="Ribosomal_eS4"/>
</dbReference>
<dbReference type="InterPro" id="IPR022159">
    <property type="entry name" value="STIP/TFIP11_N"/>
</dbReference>
<feature type="region of interest" description="Disordered" evidence="14">
    <location>
        <begin position="835"/>
        <end position="862"/>
    </location>
</feature>
<feature type="region of interest" description="Disordered" evidence="14">
    <location>
        <begin position="303"/>
        <end position="352"/>
    </location>
</feature>
<evidence type="ECO:0000256" key="9">
    <source>
        <dbReference type="ARBA" id="ARBA00023187"/>
    </source>
</evidence>
<evidence type="ECO:0000256" key="14">
    <source>
        <dbReference type="SAM" id="MobiDB-lite"/>
    </source>
</evidence>
<keyword evidence="11" id="KW-0687">Ribonucleoprotein</keyword>
<dbReference type="SMART" id="SM00443">
    <property type="entry name" value="G_patch"/>
    <property type="match status" value="1"/>
</dbReference>
<accession>A0A4S4M0U1</accession>
<dbReference type="InterPro" id="IPR013843">
    <property type="entry name" value="Ribosomal_eS4_N"/>
</dbReference>
<feature type="compositionally biased region" description="Low complexity" evidence="14">
    <location>
        <begin position="164"/>
        <end position="176"/>
    </location>
</feature>
<evidence type="ECO:0000256" key="11">
    <source>
        <dbReference type="ARBA" id="ARBA00023274"/>
    </source>
</evidence>
<dbReference type="InterPro" id="IPR032277">
    <property type="entry name" value="Ribosomal_eS4_C"/>
</dbReference>
<dbReference type="CDD" id="cd00165">
    <property type="entry name" value="S4"/>
    <property type="match status" value="1"/>
</dbReference>
<evidence type="ECO:0000256" key="8">
    <source>
        <dbReference type="ARBA" id="ARBA00022980"/>
    </source>
</evidence>
<comment type="similarity">
    <text evidence="2">Belongs to the eukaryotic ribosomal protein eS4 family.</text>
</comment>
<dbReference type="Proteomes" id="UP000310158">
    <property type="component" value="Unassembled WGS sequence"/>
</dbReference>
<dbReference type="GO" id="GO:0071008">
    <property type="term" value="C:U2-type post-mRNA release spliceosomal complex"/>
    <property type="evidence" value="ECO:0007669"/>
    <property type="project" value="TreeGrafter"/>
</dbReference>
<feature type="compositionally biased region" description="Basic and acidic residues" evidence="14">
    <location>
        <begin position="336"/>
        <end position="348"/>
    </location>
</feature>
<proteinExistence type="inferred from homology"/>
<feature type="coiled-coil region" evidence="13">
    <location>
        <begin position="423"/>
        <end position="450"/>
    </location>
</feature>
<feature type="compositionally biased region" description="Basic and acidic residues" evidence="14">
    <location>
        <begin position="25"/>
        <end position="48"/>
    </location>
</feature>
<dbReference type="Gene3D" id="2.40.50.740">
    <property type="match status" value="1"/>
</dbReference>
<dbReference type="Pfam" id="PF01479">
    <property type="entry name" value="S4"/>
    <property type="match status" value="1"/>
</dbReference>
<evidence type="ECO:0000256" key="3">
    <source>
        <dbReference type="ARBA" id="ARBA00010900"/>
    </source>
</evidence>
<feature type="compositionally biased region" description="Acidic residues" evidence="14">
    <location>
        <begin position="124"/>
        <end position="136"/>
    </location>
</feature>
<dbReference type="Pfam" id="PF08071">
    <property type="entry name" value="RS4NT"/>
    <property type="match status" value="1"/>
</dbReference>
<organism evidence="16 17">
    <name type="scientific">Bondarzewia mesenterica</name>
    <dbReference type="NCBI Taxonomy" id="1095465"/>
    <lineage>
        <taxon>Eukaryota</taxon>
        <taxon>Fungi</taxon>
        <taxon>Dikarya</taxon>
        <taxon>Basidiomycota</taxon>
        <taxon>Agaricomycotina</taxon>
        <taxon>Agaricomycetes</taxon>
        <taxon>Russulales</taxon>
        <taxon>Bondarzewiaceae</taxon>
        <taxon>Bondarzewia</taxon>
    </lineage>
</organism>
<dbReference type="FunFam" id="2.30.30.30:FF:000005">
    <property type="entry name" value="40S ribosomal protein S4"/>
    <property type="match status" value="1"/>
</dbReference>
<evidence type="ECO:0000256" key="10">
    <source>
        <dbReference type="ARBA" id="ARBA00023242"/>
    </source>
</evidence>
<dbReference type="Pfam" id="PF00900">
    <property type="entry name" value="Ribosomal_S4e"/>
    <property type="match status" value="1"/>
</dbReference>
<feature type="compositionally biased region" description="Basic and acidic residues" evidence="14">
    <location>
        <begin position="102"/>
        <end position="123"/>
    </location>
</feature>
<gene>
    <name evidence="16" type="ORF">EW146_g2531</name>
</gene>
<dbReference type="EMBL" id="SGPL01000075">
    <property type="protein sequence ID" value="THH18445.1"/>
    <property type="molecule type" value="Genomic_DNA"/>
</dbReference>
<dbReference type="Pfam" id="PF01585">
    <property type="entry name" value="G-patch"/>
    <property type="match status" value="1"/>
</dbReference>
<keyword evidence="9" id="KW-0508">mRNA splicing</keyword>
<keyword evidence="7 12" id="KW-0694">RNA-binding</keyword>
<dbReference type="InterPro" id="IPR022783">
    <property type="entry name" value="GCFC_dom"/>
</dbReference>
<evidence type="ECO:0000256" key="7">
    <source>
        <dbReference type="ARBA" id="ARBA00022884"/>
    </source>
</evidence>
<dbReference type="InterPro" id="IPR036986">
    <property type="entry name" value="S4_RNA-bd_sf"/>
</dbReference>
<dbReference type="FunFam" id="2.40.50.740:FF:000001">
    <property type="entry name" value="40S ribosomal protein S4"/>
    <property type="match status" value="1"/>
</dbReference>
<reference evidence="16 17" key="1">
    <citation type="submission" date="2019-02" db="EMBL/GenBank/DDBJ databases">
        <title>Genome sequencing of the rare red list fungi Bondarzewia mesenterica.</title>
        <authorList>
            <person name="Buettner E."/>
            <person name="Kellner H."/>
        </authorList>
    </citation>
    <scope>NUCLEOTIDE SEQUENCE [LARGE SCALE GENOMIC DNA]</scope>
    <source>
        <strain evidence="16 17">DSM 108281</strain>
    </source>
</reference>
<dbReference type="GO" id="GO:0022627">
    <property type="term" value="C:cytosolic small ribosomal subunit"/>
    <property type="evidence" value="ECO:0007669"/>
    <property type="project" value="UniProtKB-ARBA"/>
</dbReference>
<dbReference type="InterPro" id="IPR041982">
    <property type="entry name" value="Ribosomal_eS4_KOW"/>
</dbReference>
<evidence type="ECO:0000256" key="1">
    <source>
        <dbReference type="ARBA" id="ARBA00004123"/>
    </source>
</evidence>
<dbReference type="Gene3D" id="2.30.30.30">
    <property type="match status" value="1"/>
</dbReference>
<dbReference type="CDD" id="cd06087">
    <property type="entry name" value="KOW_RPS4"/>
    <property type="match status" value="1"/>
</dbReference>
<dbReference type="GO" id="GO:0002181">
    <property type="term" value="P:cytoplasmic translation"/>
    <property type="evidence" value="ECO:0007669"/>
    <property type="project" value="UniProtKB-ARBA"/>
</dbReference>
<keyword evidence="5" id="KW-0747">Spliceosome</keyword>
<dbReference type="InterPro" id="IPR002942">
    <property type="entry name" value="S4_RNA-bd"/>
</dbReference>
<evidence type="ECO:0000256" key="13">
    <source>
        <dbReference type="SAM" id="Coils"/>
    </source>
</evidence>
<evidence type="ECO:0000313" key="16">
    <source>
        <dbReference type="EMBL" id="THH18445.1"/>
    </source>
</evidence>
<evidence type="ECO:0000256" key="6">
    <source>
        <dbReference type="ARBA" id="ARBA00022730"/>
    </source>
</evidence>
<evidence type="ECO:0000256" key="12">
    <source>
        <dbReference type="PROSITE-ProRule" id="PRU00182"/>
    </source>
</evidence>
<evidence type="ECO:0000259" key="15">
    <source>
        <dbReference type="PROSITE" id="PS50174"/>
    </source>
</evidence>
<keyword evidence="13" id="KW-0175">Coiled coil</keyword>
<keyword evidence="4" id="KW-0507">mRNA processing</keyword>
<feature type="domain" description="G-patch" evidence="15">
    <location>
        <begin position="253"/>
        <end position="299"/>
    </location>
</feature>
<dbReference type="PANTHER" id="PTHR23329:SF1">
    <property type="entry name" value="TUFTELIN-INTERACTING PROTEIN 11"/>
    <property type="match status" value="1"/>
</dbReference>
<protein>
    <recommendedName>
        <fullName evidence="15">G-patch domain-containing protein</fullName>
    </recommendedName>
</protein>